<proteinExistence type="predicted"/>
<dbReference type="InterPro" id="IPR005804">
    <property type="entry name" value="FA_desaturase_dom"/>
</dbReference>
<dbReference type="PANTHER" id="PTHR36459:SF1">
    <property type="entry name" value="FATTY ACID DESATURASE DOMAIN-CONTAINING PROTEIN-RELATED"/>
    <property type="match status" value="1"/>
</dbReference>
<comment type="caution">
    <text evidence="3">The sequence shown here is derived from an EMBL/GenBank/DDBJ whole genome shotgun (WGS) entry which is preliminary data.</text>
</comment>
<dbReference type="Proteomes" id="UP001515480">
    <property type="component" value="Unassembled WGS sequence"/>
</dbReference>
<feature type="transmembrane region" description="Helical" evidence="1">
    <location>
        <begin position="108"/>
        <end position="129"/>
    </location>
</feature>
<keyword evidence="1" id="KW-0472">Membrane</keyword>
<evidence type="ECO:0000313" key="3">
    <source>
        <dbReference type="EMBL" id="KAL1518920.1"/>
    </source>
</evidence>
<feature type="transmembrane region" description="Helical" evidence="1">
    <location>
        <begin position="256"/>
        <end position="278"/>
    </location>
</feature>
<dbReference type="PANTHER" id="PTHR36459">
    <property type="entry name" value="ORF"/>
    <property type="match status" value="1"/>
</dbReference>
<evidence type="ECO:0000313" key="4">
    <source>
        <dbReference type="Proteomes" id="UP001515480"/>
    </source>
</evidence>
<gene>
    <name evidence="3" type="ORF">AB1Y20_003192</name>
</gene>
<accession>A0AB34JDC5</accession>
<sequence>MALLRLRQVFRPDMSSYDPDLVDQVDPSLLRDCKPHHRQAIELALHDLYGKRMEALISLPPSWKEYVCTHVLKDKRDYPLLVTFIQCTAWVLFSSLVQIFLLPQSAWGYLWLLVHIPVTWALLAERFILAMHYSAHRPLFAEKGPYGKLAWVVNNIPQMLLSNFWGMPSGAYYLHHIVMHHNANNCFPYDISSTMPYDRSKFLHWVHYMINFMLHTMLYLPFYAFTKRRFGLAALSIWTTACYLGTYYLLSHHSPIFFNISLGTAFLIGPIALMLGNFSQHIFIDPRDPSSNYGLATNHLCAPFNMVTFNDGYHITHHVNSHCHWSEMPLHFIKNIEQYEKGGAICFRGLNFLDVSTAIFAGKFDYLAKQIVQLRADPLSHEELVAMMRERLKPIRSDGMSHSQQGVFMLNQAMWVVAWLFGFPYAVVPVVGAPIFHVMSAMIMA</sequence>
<protein>
    <recommendedName>
        <fullName evidence="2">Fatty acid desaturase domain-containing protein</fullName>
    </recommendedName>
</protein>
<keyword evidence="1" id="KW-1133">Transmembrane helix</keyword>
<evidence type="ECO:0000259" key="2">
    <source>
        <dbReference type="Pfam" id="PF00487"/>
    </source>
</evidence>
<dbReference type="Pfam" id="PF00487">
    <property type="entry name" value="FA_desaturase"/>
    <property type="match status" value="1"/>
</dbReference>
<keyword evidence="1" id="KW-0812">Transmembrane</keyword>
<feature type="transmembrane region" description="Helical" evidence="1">
    <location>
        <begin position="80"/>
        <end position="102"/>
    </location>
</feature>
<evidence type="ECO:0000256" key="1">
    <source>
        <dbReference type="SAM" id="Phobius"/>
    </source>
</evidence>
<feature type="transmembrane region" description="Helical" evidence="1">
    <location>
        <begin position="413"/>
        <end position="436"/>
    </location>
</feature>
<feature type="transmembrane region" description="Helical" evidence="1">
    <location>
        <begin position="149"/>
        <end position="166"/>
    </location>
</feature>
<organism evidence="3 4">
    <name type="scientific">Prymnesium parvum</name>
    <name type="common">Toxic golden alga</name>
    <dbReference type="NCBI Taxonomy" id="97485"/>
    <lineage>
        <taxon>Eukaryota</taxon>
        <taxon>Haptista</taxon>
        <taxon>Haptophyta</taxon>
        <taxon>Prymnesiophyceae</taxon>
        <taxon>Prymnesiales</taxon>
        <taxon>Prymnesiaceae</taxon>
        <taxon>Prymnesium</taxon>
    </lineage>
</organism>
<name>A0AB34JDC5_PRYPA</name>
<keyword evidence="4" id="KW-1185">Reference proteome</keyword>
<feature type="domain" description="Fatty acid desaturase" evidence="2">
    <location>
        <begin position="111"/>
        <end position="344"/>
    </location>
</feature>
<feature type="transmembrane region" description="Helical" evidence="1">
    <location>
        <begin position="205"/>
        <end position="225"/>
    </location>
</feature>
<dbReference type="EMBL" id="JBGBPQ010000010">
    <property type="protein sequence ID" value="KAL1518920.1"/>
    <property type="molecule type" value="Genomic_DNA"/>
</dbReference>
<reference evidence="3 4" key="1">
    <citation type="journal article" date="2024" name="Science">
        <title>Giant polyketide synthase enzymes in the biosynthesis of giant marine polyether toxins.</title>
        <authorList>
            <person name="Fallon T.R."/>
            <person name="Shende V.V."/>
            <person name="Wierzbicki I.H."/>
            <person name="Pendleton A.L."/>
            <person name="Watervoot N.F."/>
            <person name="Auber R.P."/>
            <person name="Gonzalez D.J."/>
            <person name="Wisecaver J.H."/>
            <person name="Moore B.S."/>
        </authorList>
    </citation>
    <scope>NUCLEOTIDE SEQUENCE [LARGE SCALE GENOMIC DNA]</scope>
    <source>
        <strain evidence="3 4">12B1</strain>
    </source>
</reference>
<dbReference type="AlphaFoldDB" id="A0AB34JDC5"/>
<feature type="transmembrane region" description="Helical" evidence="1">
    <location>
        <begin position="232"/>
        <end position="250"/>
    </location>
</feature>
<dbReference type="GO" id="GO:0006629">
    <property type="term" value="P:lipid metabolic process"/>
    <property type="evidence" value="ECO:0007669"/>
    <property type="project" value="InterPro"/>
</dbReference>